<feature type="non-terminal residue" evidence="2">
    <location>
        <position position="1"/>
    </location>
</feature>
<dbReference type="Gene3D" id="1.10.287.1490">
    <property type="match status" value="1"/>
</dbReference>
<evidence type="ECO:0000256" key="1">
    <source>
        <dbReference type="SAM" id="Coils"/>
    </source>
</evidence>
<feature type="coiled-coil region" evidence="1">
    <location>
        <begin position="48"/>
        <end position="111"/>
    </location>
</feature>
<accession>A0A2G9YAX2</accession>
<name>A0A2G9YAX2_9BACT</name>
<reference evidence="2 3" key="1">
    <citation type="submission" date="2017-09" db="EMBL/GenBank/DDBJ databases">
        <title>Depth-based differentiation of microbial function through sediment-hosted aquifers and enrichment of novel symbionts in the deep terrestrial subsurface.</title>
        <authorList>
            <person name="Probst A.J."/>
            <person name="Ladd B."/>
            <person name="Jarett J.K."/>
            <person name="Geller-Mcgrath D.E."/>
            <person name="Sieber C.M."/>
            <person name="Emerson J.B."/>
            <person name="Anantharaman K."/>
            <person name="Thomas B.C."/>
            <person name="Malmstrom R."/>
            <person name="Stieglmeier M."/>
            <person name="Klingl A."/>
            <person name="Woyke T."/>
            <person name="Ryan C.M."/>
            <person name="Banfield J.F."/>
        </authorList>
    </citation>
    <scope>NUCLEOTIDE SEQUENCE [LARGE SCALE GENOMIC DNA]</scope>
    <source>
        <strain evidence="2">CG23_combo_of_CG06-09_8_20_14_all_48_7</strain>
    </source>
</reference>
<keyword evidence="1" id="KW-0175">Coiled coil</keyword>
<evidence type="ECO:0000313" key="3">
    <source>
        <dbReference type="Proteomes" id="UP000230392"/>
    </source>
</evidence>
<protein>
    <submittedName>
        <fullName evidence="2">Uncharacterized protein</fullName>
    </submittedName>
</protein>
<dbReference type="Proteomes" id="UP000230392">
    <property type="component" value="Unassembled WGS sequence"/>
</dbReference>
<dbReference type="EMBL" id="PCRF01000139">
    <property type="protein sequence ID" value="PIP16332.1"/>
    <property type="molecule type" value="Genomic_DNA"/>
</dbReference>
<evidence type="ECO:0000313" key="2">
    <source>
        <dbReference type="EMBL" id="PIP16332.1"/>
    </source>
</evidence>
<organism evidence="2 3">
    <name type="scientific">bacterium (Candidatus Ratteibacteria) CG23_combo_of_CG06-09_8_20_14_all_48_7</name>
    <dbReference type="NCBI Taxonomy" id="2014292"/>
    <lineage>
        <taxon>Bacteria</taxon>
        <taxon>Candidatus Ratteibacteria</taxon>
    </lineage>
</organism>
<gene>
    <name evidence="2" type="ORF">COX46_02870</name>
</gene>
<comment type="caution">
    <text evidence="2">The sequence shown here is derived from an EMBL/GenBank/DDBJ whole genome shotgun (WGS) entry which is preliminary data.</text>
</comment>
<dbReference type="AlphaFoldDB" id="A0A2G9YAX2"/>
<proteinExistence type="predicted"/>
<sequence>QETKAVVLEKETEKEHRVFEEEWNKKLAGLSEDILLLRERTASLEGSLNTLAEQIKQETERAEKFRLSANQELLDFQKGVITRTDSLQNEVEALKKTQAELTGEIKNTSSRCDKVEGDQLLLSDRVASFDTGLAGCTQEMTQKISVILEEITRENQALRERIARLEKFIPPKSTPKKSKN</sequence>